<dbReference type="InterPro" id="IPR054357">
    <property type="entry name" value="MFE-2_N"/>
</dbReference>
<keyword evidence="4" id="KW-0276">Fatty acid metabolism</keyword>
<evidence type="ECO:0000256" key="8">
    <source>
        <dbReference type="ARBA" id="ARBA00023239"/>
    </source>
</evidence>
<dbReference type="InterPro" id="IPR036527">
    <property type="entry name" value="SCP2_sterol-bd_dom_sf"/>
</dbReference>
<dbReference type="InterPro" id="IPR002539">
    <property type="entry name" value="MaoC-like_dom"/>
</dbReference>
<sequence>MALNLEAVGKPIGPVEKSYTWKDVVLYSLGVGSGFSELDYCYEKRLKVLPSFSIAAIFDFLAHIGATSNVNLAGILHGEQSLVFHNPIPPEGTLSTTGRIVKYYDKGPGKGALVIGESDTYHSNGKKLFTSVITIFARLDGGFGGENAPKKEFVFPDRDPDIVVDDSPGVNQPLLYRLSGDIFDLHVDPEFAKMAGFEKPIMHGLCTHGFACRALVNSLIPGMPEKARRMDCRFSKTLYPGTPIRTLIWKTGEGKALWKTLNAVTGDVVIDHGVFEYGDPIRERLDFSGQVAVVTGAGAGLGRVYALELAKRGAKVVVNDLGAARDGTGEASSTAADRVVEEIRAAGGQAVADYNNVATREGGEAIIRTALDAFGTVDILINNAGILRDKSMVKMEPETWKAVIDVHLNGAYHVTRPAFKVMKEKGYGRIVMTTSAAGLYGNFGQTNYASAKMGLVGFMNTLKIEGEKYGIRVNTVALLAASRLTEDVTPPEIFVRMKPEYVAPIVLVLCSKQCPVNGRIYNAGMGFYNRAAIWTGAGVVLGKGNVPSVEEIRDRMQAIASLKGAKVYDQLNEQVADVYAAVLNPKEVVDAGTEEQGGSKFTAASAVFEAMPGAFRADAAKGIDVVFQYRISGDGGGDWFCAVKDGQCQVTAGLHEKSTCTLLMASSDFLDMMNGKLSPMQAYTGGKLRIEGEIMKSQLIEKLFRIDGR</sequence>
<name>A0A7C4W1B3_9BACT</name>
<feature type="domain" description="Ketoreductase" evidence="9">
    <location>
        <begin position="290"/>
        <end position="487"/>
    </location>
</feature>
<dbReference type="CDD" id="cd05353">
    <property type="entry name" value="hydroxyacyl-CoA-like_DH_SDR_c-like"/>
    <property type="match status" value="1"/>
</dbReference>
<dbReference type="SUPFAM" id="SSF55718">
    <property type="entry name" value="SCP-like"/>
    <property type="match status" value="1"/>
</dbReference>
<dbReference type="PRINTS" id="PR00080">
    <property type="entry name" value="SDRFAMILY"/>
</dbReference>
<evidence type="ECO:0000256" key="1">
    <source>
        <dbReference type="ARBA" id="ARBA00004275"/>
    </source>
</evidence>
<dbReference type="AlphaFoldDB" id="A0A7C4W1B3"/>
<dbReference type="InterPro" id="IPR003033">
    <property type="entry name" value="SCP2_sterol-bd_dom"/>
</dbReference>
<keyword evidence="6" id="KW-0443">Lipid metabolism</keyword>
<evidence type="ECO:0000313" key="10">
    <source>
        <dbReference type="EMBL" id="HGU33716.1"/>
    </source>
</evidence>
<evidence type="ECO:0000256" key="4">
    <source>
        <dbReference type="ARBA" id="ARBA00022832"/>
    </source>
</evidence>
<proteinExistence type="inferred from homology"/>
<comment type="similarity">
    <text evidence="3">Belongs to the short-chain dehydrogenases/reductases (SDR) family.</text>
</comment>
<dbReference type="Pfam" id="PF02036">
    <property type="entry name" value="SCP2"/>
    <property type="match status" value="1"/>
</dbReference>
<evidence type="ECO:0000256" key="5">
    <source>
        <dbReference type="ARBA" id="ARBA00023002"/>
    </source>
</evidence>
<dbReference type="InterPro" id="IPR051687">
    <property type="entry name" value="Peroxisomal_Beta-Oxidation"/>
</dbReference>
<dbReference type="Pfam" id="PF01575">
    <property type="entry name" value="MaoC_dehydratas"/>
    <property type="match status" value="1"/>
</dbReference>
<keyword evidence="7" id="KW-0576">Peroxisome</keyword>
<reference evidence="10" key="1">
    <citation type="journal article" date="2020" name="mSystems">
        <title>Genome- and Community-Level Interaction Insights into Carbon Utilization and Element Cycling Functions of Hydrothermarchaeota in Hydrothermal Sediment.</title>
        <authorList>
            <person name="Zhou Z."/>
            <person name="Liu Y."/>
            <person name="Xu W."/>
            <person name="Pan J."/>
            <person name="Luo Z.H."/>
            <person name="Li M."/>
        </authorList>
    </citation>
    <scope>NUCLEOTIDE SEQUENCE [LARGE SCALE GENOMIC DNA]</scope>
    <source>
        <strain evidence="10">SpSt-477</strain>
    </source>
</reference>
<dbReference type="Gene3D" id="3.40.50.720">
    <property type="entry name" value="NAD(P)-binding Rossmann-like Domain"/>
    <property type="match status" value="1"/>
</dbReference>
<dbReference type="Gene3D" id="3.10.129.10">
    <property type="entry name" value="Hotdog Thioesterase"/>
    <property type="match status" value="2"/>
</dbReference>
<dbReference type="SMART" id="SM00822">
    <property type="entry name" value="PKS_KR"/>
    <property type="match status" value="1"/>
</dbReference>
<keyword evidence="5" id="KW-0560">Oxidoreductase</keyword>
<dbReference type="InterPro" id="IPR057326">
    <property type="entry name" value="KR_dom"/>
</dbReference>
<gene>
    <name evidence="10" type="ORF">ENS29_12815</name>
</gene>
<dbReference type="EMBL" id="DSUH01000296">
    <property type="protein sequence ID" value="HGU33716.1"/>
    <property type="molecule type" value="Genomic_DNA"/>
</dbReference>
<dbReference type="Gene3D" id="3.30.1050.10">
    <property type="entry name" value="SCP2 sterol-binding domain"/>
    <property type="match status" value="1"/>
</dbReference>
<dbReference type="Pfam" id="PF22622">
    <property type="entry name" value="MFE-2_hydrat-2_N"/>
    <property type="match status" value="1"/>
</dbReference>
<dbReference type="GO" id="GO:0005737">
    <property type="term" value="C:cytoplasm"/>
    <property type="evidence" value="ECO:0007669"/>
    <property type="project" value="UniProtKB-ARBA"/>
</dbReference>
<dbReference type="InterPro" id="IPR029069">
    <property type="entry name" value="HotDog_dom_sf"/>
</dbReference>
<evidence type="ECO:0000256" key="6">
    <source>
        <dbReference type="ARBA" id="ARBA00023098"/>
    </source>
</evidence>
<dbReference type="SUPFAM" id="SSF51735">
    <property type="entry name" value="NAD(P)-binding Rossmann-fold domains"/>
    <property type="match status" value="1"/>
</dbReference>
<dbReference type="PANTHER" id="PTHR45024:SF2">
    <property type="entry name" value="SCP2 DOMAIN-CONTAINING PROTEIN"/>
    <property type="match status" value="1"/>
</dbReference>
<dbReference type="SUPFAM" id="SSF54637">
    <property type="entry name" value="Thioesterase/thiol ester dehydrase-isomerase"/>
    <property type="match status" value="2"/>
</dbReference>
<keyword evidence="8" id="KW-0456">Lyase</keyword>
<comment type="caution">
    <text evidence="10">The sequence shown here is derived from an EMBL/GenBank/DDBJ whole genome shotgun (WGS) entry which is preliminary data.</text>
</comment>
<evidence type="ECO:0000259" key="9">
    <source>
        <dbReference type="SMART" id="SM00822"/>
    </source>
</evidence>
<comment type="subcellular location">
    <subcellularLocation>
        <location evidence="1">Peroxisome</location>
    </subcellularLocation>
</comment>
<organism evidence="10">
    <name type="scientific">Desulfatirhabdium butyrativorans</name>
    <dbReference type="NCBI Taxonomy" id="340467"/>
    <lineage>
        <taxon>Bacteria</taxon>
        <taxon>Pseudomonadati</taxon>
        <taxon>Thermodesulfobacteriota</taxon>
        <taxon>Desulfobacteria</taxon>
        <taxon>Desulfobacterales</taxon>
        <taxon>Desulfatirhabdiaceae</taxon>
        <taxon>Desulfatirhabdium</taxon>
    </lineage>
</organism>
<dbReference type="GO" id="GO:0004300">
    <property type="term" value="F:enoyl-CoA hydratase activity"/>
    <property type="evidence" value="ECO:0007669"/>
    <property type="project" value="UniProtKB-ARBA"/>
</dbReference>
<accession>A0A7C4W1B3</accession>
<evidence type="ECO:0000256" key="3">
    <source>
        <dbReference type="ARBA" id="ARBA00006484"/>
    </source>
</evidence>
<evidence type="ECO:0000256" key="7">
    <source>
        <dbReference type="ARBA" id="ARBA00023140"/>
    </source>
</evidence>
<comment type="pathway">
    <text evidence="2">Lipid metabolism; fatty acid beta-oxidation.</text>
</comment>
<dbReference type="Pfam" id="PF00106">
    <property type="entry name" value="adh_short"/>
    <property type="match status" value="1"/>
</dbReference>
<dbReference type="InterPro" id="IPR036291">
    <property type="entry name" value="NAD(P)-bd_dom_sf"/>
</dbReference>
<dbReference type="UniPathway" id="UPA00659"/>
<dbReference type="PANTHER" id="PTHR45024">
    <property type="entry name" value="DEHYDROGENASES, SHORT CHAIN"/>
    <property type="match status" value="1"/>
</dbReference>
<dbReference type="GO" id="GO:0006635">
    <property type="term" value="P:fatty acid beta-oxidation"/>
    <property type="evidence" value="ECO:0007669"/>
    <property type="project" value="UniProtKB-UniPathway"/>
</dbReference>
<evidence type="ECO:0000256" key="2">
    <source>
        <dbReference type="ARBA" id="ARBA00005005"/>
    </source>
</evidence>
<protein>
    <submittedName>
        <fullName evidence="10">SDR family NAD(P)-dependent oxidoreductase</fullName>
    </submittedName>
</protein>
<dbReference type="PRINTS" id="PR00081">
    <property type="entry name" value="GDHRDH"/>
</dbReference>
<dbReference type="GO" id="GO:0016491">
    <property type="term" value="F:oxidoreductase activity"/>
    <property type="evidence" value="ECO:0007669"/>
    <property type="project" value="UniProtKB-KW"/>
</dbReference>
<dbReference type="InterPro" id="IPR002347">
    <property type="entry name" value="SDR_fam"/>
</dbReference>